<keyword evidence="2" id="KW-1185">Reference proteome</keyword>
<organism evidence="1 2">
    <name type="scientific">Melia azedarach</name>
    <name type="common">Chinaberry tree</name>
    <dbReference type="NCBI Taxonomy" id="155640"/>
    <lineage>
        <taxon>Eukaryota</taxon>
        <taxon>Viridiplantae</taxon>
        <taxon>Streptophyta</taxon>
        <taxon>Embryophyta</taxon>
        <taxon>Tracheophyta</taxon>
        <taxon>Spermatophyta</taxon>
        <taxon>Magnoliopsida</taxon>
        <taxon>eudicotyledons</taxon>
        <taxon>Gunneridae</taxon>
        <taxon>Pentapetalae</taxon>
        <taxon>rosids</taxon>
        <taxon>malvids</taxon>
        <taxon>Sapindales</taxon>
        <taxon>Meliaceae</taxon>
        <taxon>Melia</taxon>
    </lineage>
</organism>
<evidence type="ECO:0000313" key="2">
    <source>
        <dbReference type="Proteomes" id="UP001164539"/>
    </source>
</evidence>
<protein>
    <submittedName>
        <fullName evidence="1">Alpha/beta hydrolase-3</fullName>
    </submittedName>
</protein>
<keyword evidence="1" id="KW-0378">Hydrolase</keyword>
<evidence type="ECO:0000313" key="1">
    <source>
        <dbReference type="EMBL" id="KAJ4727076.1"/>
    </source>
</evidence>
<proteinExistence type="predicted"/>
<reference evidence="1 2" key="1">
    <citation type="journal article" date="2023" name="Science">
        <title>Complex scaffold remodeling in plant triterpene biosynthesis.</title>
        <authorList>
            <person name="De La Pena R."/>
            <person name="Hodgson H."/>
            <person name="Liu J.C."/>
            <person name="Stephenson M.J."/>
            <person name="Martin A.C."/>
            <person name="Owen C."/>
            <person name="Harkess A."/>
            <person name="Leebens-Mack J."/>
            <person name="Jimenez L.E."/>
            <person name="Osbourn A."/>
            <person name="Sattely E.S."/>
        </authorList>
    </citation>
    <scope>NUCLEOTIDE SEQUENCE [LARGE SCALE GENOMIC DNA]</scope>
    <source>
        <strain evidence="2">cv. JPN11</strain>
        <tissue evidence="1">Leaf</tissue>
    </source>
</reference>
<accession>A0ACC1YUC8</accession>
<comment type="caution">
    <text evidence="1">The sequence shown here is derived from an EMBL/GenBank/DDBJ whole genome shotgun (WGS) entry which is preliminary data.</text>
</comment>
<name>A0ACC1YUC8_MELAZ</name>
<dbReference type="Proteomes" id="UP001164539">
    <property type="component" value="Chromosome 1"/>
</dbReference>
<dbReference type="EMBL" id="CM051394">
    <property type="protein sequence ID" value="KAJ4727076.1"/>
    <property type="molecule type" value="Genomic_DNA"/>
</dbReference>
<gene>
    <name evidence="1" type="ORF">OWV82_000237</name>
</gene>
<sequence length="346" mass="38044">MAADQSSSSSSSVDPFQLLKISLNPDGSLTRLNPFPVVPPTEGTSTVTSTTDTNTAKLALSKDIPLNLANRTFLRLFRPKDIPPDTKLPLIIYFHGGGFILYSAASIFFHNSCNHIAARIPALILSVDYRLAPEHRLPAAYDDAMESIMWVRQQALADINGCDPWLRDYVDFTRCFLMGSSSGGNIAYHAGLRALDVDLSPVKIRGLILSQPFFGGVERTESEKRLINDRIVPLAVSDLMWSLSLPKDADRDHEFSNPIIKSGSNDEKIGGLPRIQVSGHEGDPLVDRQKEFVKMLEARGGQVWPVFGEGYHACELFDASKAEALYNVLQQFVNHDVCVGAAKSTL</sequence>